<evidence type="ECO:0000313" key="2">
    <source>
        <dbReference type="Proteomes" id="UP000193925"/>
    </source>
</evidence>
<dbReference type="EMBL" id="LT841305">
    <property type="protein sequence ID" value="SMH66517.1"/>
    <property type="molecule type" value="Genomic_DNA"/>
</dbReference>
<reference evidence="1 2" key="1">
    <citation type="submission" date="2017-03" db="EMBL/GenBank/DDBJ databases">
        <authorList>
            <person name="Regsiter A."/>
            <person name="William W."/>
        </authorList>
    </citation>
    <scope>NUCLEOTIDE SEQUENCE [LARGE SCALE GENOMIC DNA]</scope>
    <source>
        <strain evidence="1">PRJEB5721</strain>
    </source>
</reference>
<name>A0ABY1MRY9_9PROT</name>
<protein>
    <submittedName>
        <fullName evidence="1">Uncharacterized protein</fullName>
    </submittedName>
</protein>
<sequence length="175" mass="19722">MVELVSDLKMEKFTVLSDVWSKNGKKSETIRIGSFWQHEYETAGYKMSDAMRCAKIWNRPFRCRLWWAYRSDDVWRNLGCTKQAGGGVILSGMAAWWGERNLGDVGRAAWVPSKLRSRALCARERGASVEHRGVGRTAPANPSFERTALRGFARVSLRALRALRPHAGAAQLAPR</sequence>
<gene>
    <name evidence="1" type="ORF">AFERRI_30249</name>
</gene>
<evidence type="ECO:0000313" key="1">
    <source>
        <dbReference type="EMBL" id="SMH66517.1"/>
    </source>
</evidence>
<organism evidence="1 2">
    <name type="scientific">Acidithiobacillus ferrivorans</name>
    <dbReference type="NCBI Taxonomy" id="160808"/>
    <lineage>
        <taxon>Bacteria</taxon>
        <taxon>Pseudomonadati</taxon>
        <taxon>Pseudomonadota</taxon>
        <taxon>Acidithiobacillia</taxon>
        <taxon>Acidithiobacillales</taxon>
        <taxon>Acidithiobacillaceae</taxon>
        <taxon>Acidithiobacillus</taxon>
    </lineage>
</organism>
<dbReference type="Proteomes" id="UP000193925">
    <property type="component" value="Chromosome AFERRI"/>
</dbReference>
<accession>A0ABY1MRY9</accession>
<proteinExistence type="predicted"/>
<keyword evidence="2" id="KW-1185">Reference proteome</keyword>